<feature type="region of interest" description="Disordered" evidence="1">
    <location>
        <begin position="210"/>
        <end position="236"/>
    </location>
</feature>
<dbReference type="AlphaFoldDB" id="A0A4U0WQH8"/>
<accession>A0A4U0WQH8</accession>
<keyword evidence="4" id="KW-1185">Reference proteome</keyword>
<evidence type="ECO:0000313" key="3">
    <source>
        <dbReference type="EMBL" id="TKA64746.1"/>
    </source>
</evidence>
<dbReference type="Pfam" id="PF13324">
    <property type="entry name" value="GCIP_N"/>
    <property type="match status" value="1"/>
</dbReference>
<sequence>MASSQKDIKTLTDLTSQTLHLLGQFSSILSSSAPAPATSLPAQSPDPLSVLADASTLLHAQTTKLSLLLLNKPFTPTAVTTVIRAISTTCLPAMMSAVEICRPEKYSDVMSHEIKSRVGRVFREMETMMREVMAVSSAANSMKGGKETDGPAFGAIESGGRDSLASTGVVWEACNAIINLQRMGLGGLIVEKAEQYRDTIKDAIEELKEWSEEVEDDEAGSEDESAGSDEDEDRNTGDVENIFAAANKLPKDRGELHAQLEGALKKLKMIGMLYQALVKRRLKTFPQTSSVSDSQMQQLNQLMMILRSLPEIVDELVGGFYELDDKVAKAVLSKCCEDARAAAATVRLSWDGTTDEFSAWKGKWEDAMAK</sequence>
<comment type="caution">
    <text evidence="3">The sequence shown here is derived from an EMBL/GenBank/DDBJ whole genome shotgun (WGS) entry which is preliminary data.</text>
</comment>
<dbReference type="STRING" id="331657.A0A4U0WQH8"/>
<dbReference type="InterPro" id="IPR026907">
    <property type="entry name" value="GCIP-like"/>
</dbReference>
<feature type="compositionally biased region" description="Acidic residues" evidence="1">
    <location>
        <begin position="212"/>
        <end position="233"/>
    </location>
</feature>
<dbReference type="Gene3D" id="1.20.1410.10">
    <property type="entry name" value="I/LWEQ domain"/>
    <property type="match status" value="1"/>
</dbReference>
<feature type="domain" description="Cyclin-D1-binding protein 1-like N-terminal" evidence="2">
    <location>
        <begin position="51"/>
        <end position="213"/>
    </location>
</feature>
<dbReference type="OrthoDB" id="4088536at2759"/>
<organism evidence="3 4">
    <name type="scientific">Cryomyces minteri</name>
    <dbReference type="NCBI Taxonomy" id="331657"/>
    <lineage>
        <taxon>Eukaryota</taxon>
        <taxon>Fungi</taxon>
        <taxon>Dikarya</taxon>
        <taxon>Ascomycota</taxon>
        <taxon>Pezizomycotina</taxon>
        <taxon>Dothideomycetes</taxon>
        <taxon>Dothideomycetes incertae sedis</taxon>
        <taxon>Cryomyces</taxon>
    </lineage>
</organism>
<dbReference type="EMBL" id="NAJN01001224">
    <property type="protein sequence ID" value="TKA64746.1"/>
    <property type="molecule type" value="Genomic_DNA"/>
</dbReference>
<dbReference type="GO" id="GO:0005634">
    <property type="term" value="C:nucleus"/>
    <property type="evidence" value="ECO:0007669"/>
    <property type="project" value="TreeGrafter"/>
</dbReference>
<evidence type="ECO:0000313" key="4">
    <source>
        <dbReference type="Proteomes" id="UP000308768"/>
    </source>
</evidence>
<dbReference type="Proteomes" id="UP000308768">
    <property type="component" value="Unassembled WGS sequence"/>
</dbReference>
<gene>
    <name evidence="3" type="ORF">B0A49_10148</name>
</gene>
<dbReference type="InterPro" id="IPR049317">
    <property type="entry name" value="GCIP-like_N"/>
</dbReference>
<evidence type="ECO:0000256" key="1">
    <source>
        <dbReference type="SAM" id="MobiDB-lite"/>
    </source>
</evidence>
<evidence type="ECO:0000259" key="2">
    <source>
        <dbReference type="Pfam" id="PF13324"/>
    </source>
</evidence>
<dbReference type="Gene3D" id="1.20.1420.10">
    <property type="entry name" value="Talin, central domain"/>
    <property type="match status" value="1"/>
</dbReference>
<proteinExistence type="predicted"/>
<protein>
    <recommendedName>
        <fullName evidence="2">Cyclin-D1-binding protein 1-like N-terminal domain-containing protein</fullName>
    </recommendedName>
</protein>
<dbReference type="PANTHER" id="PTHR15492">
    <property type="entry name" value="CYCLIN D1-BINDING PROTEIN 1"/>
    <property type="match status" value="1"/>
</dbReference>
<dbReference type="PANTHER" id="PTHR15492:SF1">
    <property type="entry name" value="CYCLIN-D1-BINDING PROTEIN 1"/>
    <property type="match status" value="1"/>
</dbReference>
<reference evidence="3 4" key="1">
    <citation type="submission" date="2017-03" db="EMBL/GenBank/DDBJ databases">
        <title>Genomes of endolithic fungi from Antarctica.</title>
        <authorList>
            <person name="Coleine C."/>
            <person name="Masonjones S."/>
            <person name="Stajich J.E."/>
        </authorList>
    </citation>
    <scope>NUCLEOTIDE SEQUENCE [LARGE SCALE GENOMIC DNA]</scope>
    <source>
        <strain evidence="3 4">CCFEE 5187</strain>
    </source>
</reference>
<name>A0A4U0WQH8_9PEZI</name>